<dbReference type="InterPro" id="IPR045865">
    <property type="entry name" value="ACT-like_dom_sf"/>
</dbReference>
<dbReference type="Proteomes" id="UP000287243">
    <property type="component" value="Chromosome"/>
</dbReference>
<reference evidence="1 2" key="1">
    <citation type="submission" date="2017-01" db="EMBL/GenBank/DDBJ databases">
        <title>First insights into the biology of 'candidatus Vampirococcus archaeovorus'.</title>
        <authorList>
            <person name="Kizina J."/>
            <person name="Jordan S."/>
            <person name="Stueber K."/>
            <person name="Reinhardt R."/>
            <person name="Harder J."/>
        </authorList>
    </citation>
    <scope>NUCLEOTIDE SEQUENCE [LARGE SCALE GENOMIC DNA]</scope>
    <source>
        <strain evidence="1 2">LiM</strain>
    </source>
</reference>
<gene>
    <name evidence="1" type="ORF">BU251_02045</name>
</gene>
<name>A0A410P363_VELA1</name>
<evidence type="ECO:0000313" key="2">
    <source>
        <dbReference type="Proteomes" id="UP000287243"/>
    </source>
</evidence>
<dbReference type="InterPro" id="IPR027271">
    <property type="entry name" value="Acetolactate_synth/TF_NikR_C"/>
</dbReference>
<organism evidence="1 2">
    <name type="scientific">Velamenicoccus archaeovorus</name>
    <dbReference type="NCBI Taxonomy" id="1930593"/>
    <lineage>
        <taxon>Bacteria</taxon>
        <taxon>Pseudomonadati</taxon>
        <taxon>Candidatus Omnitrophota</taxon>
        <taxon>Candidatus Velamenicoccus</taxon>
    </lineage>
</organism>
<dbReference type="OrthoDB" id="1121298at2"/>
<accession>A0A410P363</accession>
<keyword evidence="2" id="KW-1185">Reference proteome</keyword>
<evidence type="ECO:0008006" key="3">
    <source>
        <dbReference type="Google" id="ProtNLM"/>
    </source>
</evidence>
<dbReference type="EMBL" id="CP019384">
    <property type="protein sequence ID" value="QAT16596.1"/>
    <property type="molecule type" value="Genomic_DNA"/>
</dbReference>
<dbReference type="Gene3D" id="3.30.70.1150">
    <property type="entry name" value="ACT-like. Chain A, domain 2"/>
    <property type="match status" value="1"/>
</dbReference>
<dbReference type="RefSeq" id="WP_128699232.1">
    <property type="nucleotide sequence ID" value="NZ_CP019384.1"/>
</dbReference>
<dbReference type="KEGG" id="vai:BU251_02045"/>
<sequence length="84" mass="9075">MKKSIVVIHMHRRRTAAARVQKALTDYGCIIKTRLGIHDGVLDKCSDEGLILLEVVGAPGETRALEKALKACPGVKTKTVAIPL</sequence>
<proteinExistence type="predicted"/>
<dbReference type="AlphaFoldDB" id="A0A410P363"/>
<protein>
    <recommendedName>
        <fullName evidence="3">Iron-only hydrogenase system regulator</fullName>
    </recommendedName>
</protein>
<dbReference type="SUPFAM" id="SSF55021">
    <property type="entry name" value="ACT-like"/>
    <property type="match status" value="1"/>
</dbReference>
<evidence type="ECO:0000313" key="1">
    <source>
        <dbReference type="EMBL" id="QAT16596.1"/>
    </source>
</evidence>